<evidence type="ECO:0000256" key="16">
    <source>
        <dbReference type="PIRSR" id="PIRSR000099-4"/>
    </source>
</evidence>
<dbReference type="UniPathway" id="UPA00031">
    <property type="reaction ID" value="UER00014"/>
</dbReference>
<dbReference type="InterPro" id="IPR012131">
    <property type="entry name" value="Hstdl_DH"/>
</dbReference>
<evidence type="ECO:0000256" key="17">
    <source>
        <dbReference type="RuleBase" id="RU004175"/>
    </source>
</evidence>
<keyword evidence="4 11" id="KW-0028">Amino-acid biosynthesis</keyword>
<evidence type="ECO:0000313" key="18">
    <source>
        <dbReference type="EMBL" id="TCL64267.1"/>
    </source>
</evidence>
<feature type="binding site" evidence="11 14">
    <location>
        <position position="196"/>
    </location>
    <ligand>
        <name>NAD(+)</name>
        <dbReference type="ChEBI" id="CHEBI:57540"/>
    </ligand>
</feature>
<keyword evidence="7 11" id="KW-0560">Oxidoreductase</keyword>
<dbReference type="PANTHER" id="PTHR21256:SF2">
    <property type="entry name" value="HISTIDINE BIOSYNTHESIS TRIFUNCTIONAL PROTEIN"/>
    <property type="match status" value="1"/>
</dbReference>
<comment type="cofactor">
    <cofactor evidence="11 16">
        <name>Zn(2+)</name>
        <dbReference type="ChEBI" id="CHEBI:29105"/>
    </cofactor>
    <text evidence="11 16">Binds 1 zinc ion per subunit.</text>
</comment>
<feature type="binding site" evidence="11 15">
    <location>
        <position position="242"/>
    </location>
    <ligand>
        <name>substrate</name>
    </ligand>
</feature>
<dbReference type="GO" id="GO:0008270">
    <property type="term" value="F:zinc ion binding"/>
    <property type="evidence" value="ECO:0007669"/>
    <property type="project" value="UniProtKB-UniRule"/>
</dbReference>
<feature type="binding site" evidence="11 15">
    <location>
        <position position="335"/>
    </location>
    <ligand>
        <name>substrate</name>
    </ligand>
</feature>
<feature type="binding site" evidence="11 16">
    <location>
        <position position="267"/>
    </location>
    <ligand>
        <name>Zn(2+)</name>
        <dbReference type="ChEBI" id="CHEBI:29105"/>
    </ligand>
</feature>
<dbReference type="GO" id="GO:0000105">
    <property type="term" value="P:L-histidine biosynthetic process"/>
    <property type="evidence" value="ECO:0007669"/>
    <property type="project" value="UniProtKB-UniRule"/>
</dbReference>
<accession>A0A4V2QDI6</accession>
<sequence length="437" mass="46268">MRILTTNQDKTVIMDLLNRRPKFQAEAQLQLSANVAAIMQKVRIDGDAALYELTEKFDRIVLASGTLRVADSELATARADIPASFVTAIRLAKDNILAYHQKQLPKDWVDLRNDGIVLGQRFQAVDSAGLYVPGGIAGTTPLVSSVLMNVLPAVVAGVRRIVICTPPNASGGINPYLLAAAAECGVTEIYKVGGAQAIAALAFGTQSIAPVDVITGPGNQYVTEAKRQVFGYVGLDMLAGPSEILIIADSENKPSYIAADLLSQAEHGPFNEAGAFLLTPSAALAEAVNDEVEGQLKELSRNQVAAASLESNGLIAVTDSLDEAFELANYCAPEHLELLIADPWASVNRIKHAGAIFIGPYSTEPIGDYVAGTNHVLPTNGTARFSSGLNVDHFIKKSSLISYSQAGIERFGPAAITIAGVEGLDAHANAVRLRLNK</sequence>
<dbReference type="Proteomes" id="UP000295008">
    <property type="component" value="Unassembled WGS sequence"/>
</dbReference>
<evidence type="ECO:0000256" key="6">
    <source>
        <dbReference type="ARBA" id="ARBA00022833"/>
    </source>
</evidence>
<dbReference type="NCBIfam" id="TIGR00069">
    <property type="entry name" value="hisD"/>
    <property type="match status" value="1"/>
</dbReference>
<protein>
    <recommendedName>
        <fullName evidence="3 11">Histidinol dehydrogenase</fullName>
        <shortName evidence="11">HDH</shortName>
        <ecNumber evidence="3 11">1.1.1.23</ecNumber>
    </recommendedName>
</protein>
<dbReference type="Pfam" id="PF00815">
    <property type="entry name" value="Histidinol_dh"/>
    <property type="match status" value="1"/>
</dbReference>
<name>A0A4V2QDI6_HYDET</name>
<evidence type="ECO:0000256" key="15">
    <source>
        <dbReference type="PIRSR" id="PIRSR000099-3"/>
    </source>
</evidence>
<evidence type="ECO:0000256" key="8">
    <source>
        <dbReference type="ARBA" id="ARBA00023027"/>
    </source>
</evidence>
<dbReference type="FunFam" id="3.40.50.1980:FF:000001">
    <property type="entry name" value="Histidinol dehydrogenase"/>
    <property type="match status" value="1"/>
</dbReference>
<dbReference type="OrthoDB" id="9805269at2"/>
<evidence type="ECO:0000256" key="12">
    <source>
        <dbReference type="PIRNR" id="PIRNR000099"/>
    </source>
</evidence>
<evidence type="ECO:0000256" key="10">
    <source>
        <dbReference type="ARBA" id="ARBA00049489"/>
    </source>
</evidence>
<dbReference type="PRINTS" id="PR00083">
    <property type="entry name" value="HOLDHDRGNASE"/>
</dbReference>
<dbReference type="GO" id="GO:0004399">
    <property type="term" value="F:histidinol dehydrogenase activity"/>
    <property type="evidence" value="ECO:0007669"/>
    <property type="project" value="UniProtKB-UniRule"/>
</dbReference>
<keyword evidence="9 11" id="KW-0368">Histidine biosynthesis</keyword>
<feature type="binding site" evidence="11 16">
    <location>
        <position position="427"/>
    </location>
    <ligand>
        <name>Zn(2+)</name>
        <dbReference type="ChEBI" id="CHEBI:29105"/>
    </ligand>
</feature>
<reference evidence="18 19" key="1">
    <citation type="submission" date="2019-03" db="EMBL/GenBank/DDBJ databases">
        <title>Genomic Encyclopedia of Type Strains, Phase IV (KMG-IV): sequencing the most valuable type-strain genomes for metagenomic binning, comparative biology and taxonomic classification.</title>
        <authorList>
            <person name="Goeker M."/>
        </authorList>
    </citation>
    <scope>NUCLEOTIDE SEQUENCE [LARGE SCALE GENOMIC DNA]</scope>
    <source>
        <strain evidence="18 19">LX-B</strain>
    </source>
</reference>
<evidence type="ECO:0000256" key="4">
    <source>
        <dbReference type="ARBA" id="ARBA00022605"/>
    </source>
</evidence>
<dbReference type="PIRSF" id="PIRSF000099">
    <property type="entry name" value="Histidinol_dh"/>
    <property type="match status" value="1"/>
</dbReference>
<comment type="function">
    <text evidence="11">Catalyzes the sequential NAD-dependent oxidations of L-histidinol to L-histidinaldehyde and then to L-histidine.</text>
</comment>
<evidence type="ECO:0000256" key="3">
    <source>
        <dbReference type="ARBA" id="ARBA00012965"/>
    </source>
</evidence>
<evidence type="ECO:0000313" key="19">
    <source>
        <dbReference type="Proteomes" id="UP000295008"/>
    </source>
</evidence>
<dbReference type="FunFam" id="3.40.50.1980:FF:000026">
    <property type="entry name" value="Histidinol dehydrogenase"/>
    <property type="match status" value="1"/>
</dbReference>
<feature type="binding site" evidence="11 16">
    <location>
        <position position="368"/>
    </location>
    <ligand>
        <name>Zn(2+)</name>
        <dbReference type="ChEBI" id="CHEBI:29105"/>
    </ligand>
</feature>
<feature type="binding site" evidence="11 14">
    <location>
        <position position="219"/>
    </location>
    <ligand>
        <name>NAD(+)</name>
        <dbReference type="ChEBI" id="CHEBI:57540"/>
    </ligand>
</feature>
<dbReference type="InterPro" id="IPR022695">
    <property type="entry name" value="Histidinol_DH_monofunct"/>
</dbReference>
<dbReference type="InterPro" id="IPR016161">
    <property type="entry name" value="Ald_DH/histidinol_DH"/>
</dbReference>
<dbReference type="Gene3D" id="3.40.50.1980">
    <property type="entry name" value="Nitrogenase molybdenum iron protein domain"/>
    <property type="match status" value="2"/>
</dbReference>
<feature type="binding site" evidence="11 15">
    <location>
        <position position="264"/>
    </location>
    <ligand>
        <name>substrate</name>
    </ligand>
</feature>
<feature type="binding site" evidence="11 15">
    <location>
        <position position="267"/>
    </location>
    <ligand>
        <name>substrate</name>
    </ligand>
</feature>
<comment type="caution">
    <text evidence="18">The sequence shown here is derived from an EMBL/GenBank/DDBJ whole genome shotgun (WGS) entry which is preliminary data.</text>
</comment>
<organism evidence="18 19">
    <name type="scientific">Hydrogenispora ethanolica</name>
    <dbReference type="NCBI Taxonomy" id="1082276"/>
    <lineage>
        <taxon>Bacteria</taxon>
        <taxon>Bacillati</taxon>
        <taxon>Bacillota</taxon>
        <taxon>Hydrogenispora</taxon>
    </lineage>
</organism>
<evidence type="ECO:0000256" key="5">
    <source>
        <dbReference type="ARBA" id="ARBA00022723"/>
    </source>
</evidence>
<proteinExistence type="inferred from homology"/>
<evidence type="ECO:0000256" key="14">
    <source>
        <dbReference type="PIRSR" id="PIRSR000099-2"/>
    </source>
</evidence>
<dbReference type="AlphaFoldDB" id="A0A4V2QDI6"/>
<feature type="binding site" evidence="11 15">
    <location>
        <position position="422"/>
    </location>
    <ligand>
        <name>substrate</name>
    </ligand>
</feature>
<dbReference type="EMBL" id="SLUN01000019">
    <property type="protein sequence ID" value="TCL64267.1"/>
    <property type="molecule type" value="Genomic_DNA"/>
</dbReference>
<keyword evidence="5 11" id="KW-0479">Metal-binding</keyword>
<dbReference type="PANTHER" id="PTHR21256">
    <property type="entry name" value="HISTIDINOL DEHYDROGENASE HDH"/>
    <property type="match status" value="1"/>
</dbReference>
<comment type="catalytic activity">
    <reaction evidence="10 11">
        <text>L-histidinol + 2 NAD(+) + H2O = L-histidine + 2 NADH + 3 H(+)</text>
        <dbReference type="Rhea" id="RHEA:20641"/>
        <dbReference type="ChEBI" id="CHEBI:15377"/>
        <dbReference type="ChEBI" id="CHEBI:15378"/>
        <dbReference type="ChEBI" id="CHEBI:57540"/>
        <dbReference type="ChEBI" id="CHEBI:57595"/>
        <dbReference type="ChEBI" id="CHEBI:57699"/>
        <dbReference type="ChEBI" id="CHEBI:57945"/>
        <dbReference type="EC" id="1.1.1.23"/>
    </reaction>
</comment>
<feature type="binding site" evidence="11 16">
    <location>
        <position position="264"/>
    </location>
    <ligand>
        <name>Zn(2+)</name>
        <dbReference type="ChEBI" id="CHEBI:29105"/>
    </ligand>
</feature>
<keyword evidence="19" id="KW-1185">Reference proteome</keyword>
<feature type="active site" description="Proton acceptor" evidence="11 13">
    <location>
        <position position="334"/>
    </location>
</feature>
<dbReference type="CDD" id="cd06572">
    <property type="entry name" value="Histidinol_dh"/>
    <property type="match status" value="1"/>
</dbReference>
<feature type="binding site" evidence="11 15">
    <location>
        <position position="368"/>
    </location>
    <ligand>
        <name>substrate</name>
    </ligand>
</feature>
<keyword evidence="8 11" id="KW-0520">NAD</keyword>
<feature type="active site" description="Proton acceptor" evidence="11 13">
    <location>
        <position position="335"/>
    </location>
</feature>
<evidence type="ECO:0000256" key="7">
    <source>
        <dbReference type="ARBA" id="ARBA00023002"/>
    </source>
</evidence>
<evidence type="ECO:0000256" key="9">
    <source>
        <dbReference type="ARBA" id="ARBA00023102"/>
    </source>
</evidence>
<comment type="pathway">
    <text evidence="1 11">Amino-acid biosynthesis; L-histidine biosynthesis; L-histidine from 5-phospho-alpha-D-ribose 1-diphosphate: step 9/9.</text>
</comment>
<evidence type="ECO:0000256" key="13">
    <source>
        <dbReference type="PIRSR" id="PIRSR000099-1"/>
    </source>
</evidence>
<feature type="binding site" evidence="11 14">
    <location>
        <position position="131"/>
    </location>
    <ligand>
        <name>NAD(+)</name>
        <dbReference type="ChEBI" id="CHEBI:57540"/>
    </ligand>
</feature>
<evidence type="ECO:0000256" key="11">
    <source>
        <dbReference type="HAMAP-Rule" id="MF_01024"/>
    </source>
</evidence>
<dbReference type="GO" id="GO:0005829">
    <property type="term" value="C:cytosol"/>
    <property type="evidence" value="ECO:0007669"/>
    <property type="project" value="TreeGrafter"/>
</dbReference>
<gene>
    <name evidence="11" type="primary">hisD</name>
    <name evidence="18" type="ORF">EDC14_101973</name>
</gene>
<dbReference type="GO" id="GO:0051287">
    <property type="term" value="F:NAD binding"/>
    <property type="evidence" value="ECO:0007669"/>
    <property type="project" value="InterPro"/>
</dbReference>
<keyword evidence="6 11" id="KW-0862">Zinc</keyword>
<comment type="similarity">
    <text evidence="2 11 12 17">Belongs to the histidinol dehydrogenase family.</text>
</comment>
<dbReference type="RefSeq" id="WP_132015214.1">
    <property type="nucleotide sequence ID" value="NZ_SLUN01000019.1"/>
</dbReference>
<dbReference type="FunFam" id="1.20.5.1300:FF:000002">
    <property type="entry name" value="Histidinol dehydrogenase, chloroplastic"/>
    <property type="match status" value="1"/>
</dbReference>
<feature type="binding site" evidence="11 15">
    <location>
        <position position="427"/>
    </location>
    <ligand>
        <name>substrate</name>
    </ligand>
</feature>
<evidence type="ECO:0000256" key="2">
    <source>
        <dbReference type="ARBA" id="ARBA00010178"/>
    </source>
</evidence>
<dbReference type="Gene3D" id="1.20.5.1300">
    <property type="match status" value="1"/>
</dbReference>
<dbReference type="SUPFAM" id="SSF53720">
    <property type="entry name" value="ALDH-like"/>
    <property type="match status" value="1"/>
</dbReference>
<dbReference type="EC" id="1.1.1.23" evidence="3 11"/>
<dbReference type="HAMAP" id="MF_01024">
    <property type="entry name" value="HisD"/>
    <property type="match status" value="1"/>
</dbReference>
<evidence type="ECO:0000256" key="1">
    <source>
        <dbReference type="ARBA" id="ARBA00004940"/>
    </source>
</evidence>